<dbReference type="EMBL" id="CADIKL010000005">
    <property type="protein sequence ID" value="CAB3781745.1"/>
    <property type="molecule type" value="Genomic_DNA"/>
</dbReference>
<proteinExistence type="predicted"/>
<dbReference type="Pfam" id="PF09678">
    <property type="entry name" value="Caa3_CtaG"/>
    <property type="match status" value="1"/>
</dbReference>
<reference evidence="7 8" key="1">
    <citation type="submission" date="2020-04" db="EMBL/GenBank/DDBJ databases">
        <authorList>
            <person name="De Canck E."/>
        </authorList>
    </citation>
    <scope>NUCLEOTIDE SEQUENCE [LARGE SCALE GENOMIC DNA]</scope>
    <source>
        <strain evidence="7 8">LMG 28688</strain>
    </source>
</reference>
<feature type="transmembrane region" description="Helical" evidence="6">
    <location>
        <begin position="104"/>
        <end position="125"/>
    </location>
</feature>
<feature type="transmembrane region" description="Helical" evidence="6">
    <location>
        <begin position="169"/>
        <end position="194"/>
    </location>
</feature>
<keyword evidence="3 6" id="KW-0812">Transmembrane</keyword>
<name>A0A6J5FN37_9BURK</name>
<gene>
    <name evidence="7" type="ORF">LMG28688_01301</name>
</gene>
<evidence type="ECO:0000256" key="3">
    <source>
        <dbReference type="ARBA" id="ARBA00022692"/>
    </source>
</evidence>
<organism evidence="7 8">
    <name type="scientific">Paraburkholderia caffeinitolerans</name>
    <dbReference type="NCBI Taxonomy" id="1723730"/>
    <lineage>
        <taxon>Bacteria</taxon>
        <taxon>Pseudomonadati</taxon>
        <taxon>Pseudomonadota</taxon>
        <taxon>Betaproteobacteria</taxon>
        <taxon>Burkholderiales</taxon>
        <taxon>Burkholderiaceae</taxon>
        <taxon>Paraburkholderia</taxon>
    </lineage>
</organism>
<keyword evidence="8" id="KW-1185">Reference proteome</keyword>
<evidence type="ECO:0000313" key="8">
    <source>
        <dbReference type="Proteomes" id="UP000494119"/>
    </source>
</evidence>
<keyword evidence="2" id="KW-1003">Cell membrane</keyword>
<evidence type="ECO:0000256" key="4">
    <source>
        <dbReference type="ARBA" id="ARBA00022989"/>
    </source>
</evidence>
<evidence type="ECO:0000256" key="2">
    <source>
        <dbReference type="ARBA" id="ARBA00022475"/>
    </source>
</evidence>
<evidence type="ECO:0000313" key="7">
    <source>
        <dbReference type="EMBL" id="CAB3781745.1"/>
    </source>
</evidence>
<protein>
    <submittedName>
        <fullName evidence="7">Uncharacterized protein</fullName>
    </submittedName>
</protein>
<keyword evidence="4 6" id="KW-1133">Transmembrane helix</keyword>
<sequence length="329" mass="35845">MPVLNQSRVLTGVSARWELLTPQRRSNMRRLSFRPHGRVVCGALLLLIAQCGVVNEFARQALWIHAVQSVLLHHVVPSLVFSGACSAGAMDAEGDAGHANCSTYVKLWSTLAALAFATISVVWMIPVVHALAMRSAVVLSAMSASMLLSGTWLVLAFRNQRPFATRSALFWMLCVTPVAILGLELCLSSPLYAFDMALCRSAARPSLGGIAWILVHSLSWSADQRLAGGLYLFTAGWHGLNYARNTACQGATVKDWKIVQSGALPQWHLNAATAMFWMAIRRTVQSTAWRTCRGAKSRSRVRPAECVPARAAMRVERVAQDAGEPFGDT</sequence>
<comment type="subcellular location">
    <subcellularLocation>
        <location evidence="1">Cell membrane</location>
        <topology evidence="1">Multi-pass membrane protein</topology>
    </subcellularLocation>
</comment>
<dbReference type="AlphaFoldDB" id="A0A6J5FN37"/>
<keyword evidence="5 6" id="KW-0472">Membrane</keyword>
<feature type="transmembrane region" description="Helical" evidence="6">
    <location>
        <begin position="137"/>
        <end position="157"/>
    </location>
</feature>
<dbReference type="InterPro" id="IPR019108">
    <property type="entry name" value="Caa3_assmbl_CtaG-rel"/>
</dbReference>
<evidence type="ECO:0000256" key="1">
    <source>
        <dbReference type="ARBA" id="ARBA00004651"/>
    </source>
</evidence>
<evidence type="ECO:0000256" key="5">
    <source>
        <dbReference type="ARBA" id="ARBA00023136"/>
    </source>
</evidence>
<evidence type="ECO:0000256" key="6">
    <source>
        <dbReference type="SAM" id="Phobius"/>
    </source>
</evidence>
<accession>A0A6J5FN37</accession>
<dbReference type="Proteomes" id="UP000494119">
    <property type="component" value="Unassembled WGS sequence"/>
</dbReference>
<dbReference type="GO" id="GO:0005886">
    <property type="term" value="C:plasma membrane"/>
    <property type="evidence" value="ECO:0007669"/>
    <property type="project" value="UniProtKB-SubCell"/>
</dbReference>